<dbReference type="EMBL" id="JBHSEI010000007">
    <property type="protein sequence ID" value="MFC4638772.1"/>
    <property type="molecule type" value="Genomic_DNA"/>
</dbReference>
<dbReference type="InterPro" id="IPR006442">
    <property type="entry name" value="Antitoxin_Phd/YefM"/>
</dbReference>
<dbReference type="SUPFAM" id="SSF143120">
    <property type="entry name" value="YefM-like"/>
    <property type="match status" value="1"/>
</dbReference>
<keyword evidence="4" id="KW-1185">Reference proteome</keyword>
<dbReference type="Pfam" id="PF02604">
    <property type="entry name" value="PhdYeFM_antitox"/>
    <property type="match status" value="1"/>
</dbReference>
<reference evidence="4" key="1">
    <citation type="journal article" date="2019" name="Int. J. Syst. Evol. Microbiol.">
        <title>The Global Catalogue of Microorganisms (GCM) 10K type strain sequencing project: providing services to taxonomists for standard genome sequencing and annotation.</title>
        <authorList>
            <consortium name="The Broad Institute Genomics Platform"/>
            <consortium name="The Broad Institute Genome Sequencing Center for Infectious Disease"/>
            <person name="Wu L."/>
            <person name="Ma J."/>
        </authorList>
    </citation>
    <scope>NUCLEOTIDE SEQUENCE [LARGE SCALE GENOMIC DNA]</scope>
    <source>
        <strain evidence="4">CCUG 55995</strain>
    </source>
</reference>
<organism evidence="3 4">
    <name type="scientific">Deinococcus hohokamensis</name>
    <dbReference type="NCBI Taxonomy" id="309883"/>
    <lineage>
        <taxon>Bacteria</taxon>
        <taxon>Thermotogati</taxon>
        <taxon>Deinococcota</taxon>
        <taxon>Deinococci</taxon>
        <taxon>Deinococcales</taxon>
        <taxon>Deinococcaceae</taxon>
        <taxon>Deinococcus</taxon>
    </lineage>
</organism>
<comment type="function">
    <text evidence="2">Antitoxin component of a type II toxin-antitoxin (TA) system.</text>
</comment>
<name>A0ABV9I9T2_9DEIO</name>
<sequence length="61" mass="6531">MSTHRPPTWSYEDAQAQLSEVLDRAASGEPQRITQPDGSVIVVLATRTSQPAPTKPASDPS</sequence>
<evidence type="ECO:0000313" key="4">
    <source>
        <dbReference type="Proteomes" id="UP001595952"/>
    </source>
</evidence>
<gene>
    <name evidence="3" type="ORF">ACFO0D_10505</name>
</gene>
<dbReference type="NCBIfam" id="TIGR01552">
    <property type="entry name" value="phd_fam"/>
    <property type="match status" value="1"/>
</dbReference>
<evidence type="ECO:0000256" key="2">
    <source>
        <dbReference type="RuleBase" id="RU362080"/>
    </source>
</evidence>
<comment type="caution">
    <text evidence="3">The sequence shown here is derived from an EMBL/GenBank/DDBJ whole genome shotgun (WGS) entry which is preliminary data.</text>
</comment>
<comment type="similarity">
    <text evidence="1 2">Belongs to the phD/YefM antitoxin family.</text>
</comment>
<protein>
    <recommendedName>
        <fullName evidence="2">Antitoxin</fullName>
    </recommendedName>
</protein>
<dbReference type="InterPro" id="IPR036165">
    <property type="entry name" value="YefM-like_sf"/>
</dbReference>
<accession>A0ABV9I9T2</accession>
<evidence type="ECO:0000256" key="1">
    <source>
        <dbReference type="ARBA" id="ARBA00009981"/>
    </source>
</evidence>
<proteinExistence type="inferred from homology"/>
<dbReference type="Proteomes" id="UP001595952">
    <property type="component" value="Unassembled WGS sequence"/>
</dbReference>
<dbReference type="Gene3D" id="3.40.1620.10">
    <property type="entry name" value="YefM-like domain"/>
    <property type="match status" value="1"/>
</dbReference>
<dbReference type="RefSeq" id="WP_380061778.1">
    <property type="nucleotide sequence ID" value="NZ_JBHSEI010000007.1"/>
</dbReference>
<evidence type="ECO:0000313" key="3">
    <source>
        <dbReference type="EMBL" id="MFC4638772.1"/>
    </source>
</evidence>